<gene>
    <name evidence="3" type="ORF">E2C01_003589</name>
</gene>
<keyword evidence="1" id="KW-0732">Signal</keyword>
<evidence type="ECO:0000259" key="2">
    <source>
        <dbReference type="PROSITE" id="PS51144"/>
    </source>
</evidence>
<dbReference type="InterPro" id="IPR036398">
    <property type="entry name" value="CA_dom_sf"/>
</dbReference>
<dbReference type="SUPFAM" id="SSF51069">
    <property type="entry name" value="Carbonic anhydrase"/>
    <property type="match status" value="1"/>
</dbReference>
<protein>
    <recommendedName>
        <fullName evidence="2">Alpha-carbonic anhydrase domain-containing protein</fullName>
    </recommendedName>
</protein>
<proteinExistence type="predicted"/>
<dbReference type="EMBL" id="VSRR010000137">
    <property type="protein sequence ID" value="MPC10945.1"/>
    <property type="molecule type" value="Genomic_DNA"/>
</dbReference>
<sequence>MSVPSRSKRISVVEALLLLIVLEPVSSWDGSWSKHLYNGHNKILHNIFEALEGEEEGEDVRAKSPDVRHLLDSTSSFYEYYGPVPGAQCNTSITWVILRKPSTVSREQLAHMEEMLGPHTAPADQPVVPSPLLLRVNSPHLATEYKSILELAKSKPHVAASSIHKSEAAPQSLLSEENSGCTLNSHPLLLTMPLLAMAGRRG</sequence>
<dbReference type="Proteomes" id="UP000324222">
    <property type="component" value="Unassembled WGS sequence"/>
</dbReference>
<dbReference type="OrthoDB" id="6351429at2759"/>
<reference evidence="3 4" key="1">
    <citation type="submission" date="2019-05" db="EMBL/GenBank/DDBJ databases">
        <title>Another draft genome of Portunus trituberculatus and its Hox gene families provides insights of decapod evolution.</title>
        <authorList>
            <person name="Jeong J.-H."/>
            <person name="Song I."/>
            <person name="Kim S."/>
            <person name="Choi T."/>
            <person name="Kim D."/>
            <person name="Ryu S."/>
            <person name="Kim W."/>
        </authorList>
    </citation>
    <scope>NUCLEOTIDE SEQUENCE [LARGE SCALE GENOMIC DNA]</scope>
    <source>
        <tissue evidence="3">Muscle</tissue>
    </source>
</reference>
<keyword evidence="4" id="KW-1185">Reference proteome</keyword>
<evidence type="ECO:0000313" key="3">
    <source>
        <dbReference type="EMBL" id="MPC10945.1"/>
    </source>
</evidence>
<dbReference type="AlphaFoldDB" id="A0A5B7CP29"/>
<dbReference type="Pfam" id="PF00194">
    <property type="entry name" value="Carb_anhydrase"/>
    <property type="match status" value="1"/>
</dbReference>
<accession>A0A5B7CP29</accession>
<feature type="domain" description="Alpha-carbonic anhydrase" evidence="2">
    <location>
        <begin position="1"/>
        <end position="141"/>
    </location>
</feature>
<feature type="chain" id="PRO_5022659265" description="Alpha-carbonic anhydrase domain-containing protein" evidence="1">
    <location>
        <begin position="28"/>
        <end position="202"/>
    </location>
</feature>
<feature type="signal peptide" evidence="1">
    <location>
        <begin position="1"/>
        <end position="27"/>
    </location>
</feature>
<dbReference type="InterPro" id="IPR001148">
    <property type="entry name" value="CA_dom"/>
</dbReference>
<organism evidence="3 4">
    <name type="scientific">Portunus trituberculatus</name>
    <name type="common">Swimming crab</name>
    <name type="synonym">Neptunus trituberculatus</name>
    <dbReference type="NCBI Taxonomy" id="210409"/>
    <lineage>
        <taxon>Eukaryota</taxon>
        <taxon>Metazoa</taxon>
        <taxon>Ecdysozoa</taxon>
        <taxon>Arthropoda</taxon>
        <taxon>Crustacea</taxon>
        <taxon>Multicrustacea</taxon>
        <taxon>Malacostraca</taxon>
        <taxon>Eumalacostraca</taxon>
        <taxon>Eucarida</taxon>
        <taxon>Decapoda</taxon>
        <taxon>Pleocyemata</taxon>
        <taxon>Brachyura</taxon>
        <taxon>Eubrachyura</taxon>
        <taxon>Portunoidea</taxon>
        <taxon>Portunidae</taxon>
        <taxon>Portuninae</taxon>
        <taxon>Portunus</taxon>
    </lineage>
</organism>
<dbReference type="PROSITE" id="PS51144">
    <property type="entry name" value="ALPHA_CA_2"/>
    <property type="match status" value="1"/>
</dbReference>
<name>A0A5B7CP29_PORTR</name>
<evidence type="ECO:0000256" key="1">
    <source>
        <dbReference type="SAM" id="SignalP"/>
    </source>
</evidence>
<comment type="caution">
    <text evidence="3">The sequence shown here is derived from an EMBL/GenBank/DDBJ whole genome shotgun (WGS) entry which is preliminary data.</text>
</comment>
<dbReference type="Gene3D" id="3.10.200.10">
    <property type="entry name" value="Alpha carbonic anhydrase"/>
    <property type="match status" value="1"/>
</dbReference>
<evidence type="ECO:0000313" key="4">
    <source>
        <dbReference type="Proteomes" id="UP000324222"/>
    </source>
</evidence>